<comment type="subcellular location">
    <subcellularLocation>
        <location evidence="1">Membrane</location>
        <topology evidence="1">Multi-pass membrane protein</topology>
    </subcellularLocation>
</comment>
<dbReference type="GO" id="GO:0016020">
    <property type="term" value="C:membrane"/>
    <property type="evidence" value="ECO:0007669"/>
    <property type="project" value="UniProtKB-SubCell"/>
</dbReference>
<organism evidence="7 8">
    <name type="scientific">Desulfotalea psychrophila (strain LSv54 / DSM 12343)</name>
    <dbReference type="NCBI Taxonomy" id="177439"/>
    <lineage>
        <taxon>Bacteria</taxon>
        <taxon>Pseudomonadati</taxon>
        <taxon>Thermodesulfobacteriota</taxon>
        <taxon>Desulfobulbia</taxon>
        <taxon>Desulfobulbales</taxon>
        <taxon>Desulfocapsaceae</taxon>
        <taxon>Desulfotalea</taxon>
    </lineage>
</organism>
<dbReference type="eggNOG" id="COG2314">
    <property type="taxonomic scope" value="Bacteria"/>
</dbReference>
<gene>
    <name evidence="7" type="ordered locus">DP2283</name>
</gene>
<evidence type="ECO:0000259" key="6">
    <source>
        <dbReference type="Pfam" id="PF05154"/>
    </source>
</evidence>
<dbReference type="KEGG" id="dps:DP2283"/>
<keyword evidence="2 5" id="KW-0812">Transmembrane</keyword>
<evidence type="ECO:0000256" key="5">
    <source>
        <dbReference type="SAM" id="Phobius"/>
    </source>
</evidence>
<feature type="transmembrane region" description="Helical" evidence="5">
    <location>
        <begin position="77"/>
        <end position="101"/>
    </location>
</feature>
<keyword evidence="3 5" id="KW-1133">Transmembrane helix</keyword>
<evidence type="ECO:0000256" key="2">
    <source>
        <dbReference type="ARBA" id="ARBA00022692"/>
    </source>
</evidence>
<dbReference type="EMBL" id="CR522870">
    <property type="protein sequence ID" value="CAG37012.1"/>
    <property type="molecule type" value="Genomic_DNA"/>
</dbReference>
<dbReference type="HOGENOM" id="CLU_081297_5_1_7"/>
<protein>
    <recommendedName>
        <fullName evidence="6">TM2 domain-containing protein</fullName>
    </recommendedName>
</protein>
<feature type="domain" description="TM2" evidence="6">
    <location>
        <begin position="47"/>
        <end position="98"/>
    </location>
</feature>
<accession>Q6AKW3</accession>
<dbReference type="InterPro" id="IPR007829">
    <property type="entry name" value="TM2"/>
</dbReference>
<evidence type="ECO:0000313" key="8">
    <source>
        <dbReference type="Proteomes" id="UP000000602"/>
    </source>
</evidence>
<sequence length="120" mass="13327">MGCKIKNTDEKFCSDCGEIIKLNAEICPYCGVRQMPAPNPFGITAPNGKNRIVAALLAFILGGFGAHKFYLGQMGLGFLYLLFFWTAIPAIIGLVEFVILLTMSDENFVRLYGQPKELWD</sequence>
<dbReference type="Proteomes" id="UP000000602">
    <property type="component" value="Chromosome"/>
</dbReference>
<dbReference type="AlphaFoldDB" id="Q6AKW3"/>
<evidence type="ECO:0000256" key="4">
    <source>
        <dbReference type="ARBA" id="ARBA00023136"/>
    </source>
</evidence>
<name>Q6AKW3_DESPS</name>
<keyword evidence="4 5" id="KW-0472">Membrane</keyword>
<feature type="transmembrane region" description="Helical" evidence="5">
    <location>
        <begin position="52"/>
        <end position="71"/>
    </location>
</feature>
<reference evidence="8" key="1">
    <citation type="journal article" date="2004" name="Environ. Microbiol.">
        <title>The genome of Desulfotalea psychrophila, a sulfate-reducing bacterium from permanently cold Arctic sediments.</title>
        <authorList>
            <person name="Rabus R."/>
            <person name="Ruepp A."/>
            <person name="Frickey T."/>
            <person name="Rattei T."/>
            <person name="Fartmann B."/>
            <person name="Stark M."/>
            <person name="Bauer M."/>
            <person name="Zibat A."/>
            <person name="Lombardot T."/>
            <person name="Becker I."/>
            <person name="Amann J."/>
            <person name="Gellner K."/>
            <person name="Teeling H."/>
            <person name="Leuschner W.D."/>
            <person name="Gloeckner F.-O."/>
            <person name="Lupas A.N."/>
            <person name="Amann R."/>
            <person name="Klenk H.-P."/>
        </authorList>
    </citation>
    <scope>NUCLEOTIDE SEQUENCE [LARGE SCALE GENOMIC DNA]</scope>
    <source>
        <strain evidence="8">DSM 12343 / LSv54</strain>
    </source>
</reference>
<proteinExistence type="predicted"/>
<dbReference type="STRING" id="177439.DP2283"/>
<evidence type="ECO:0000256" key="1">
    <source>
        <dbReference type="ARBA" id="ARBA00004141"/>
    </source>
</evidence>
<evidence type="ECO:0000313" key="7">
    <source>
        <dbReference type="EMBL" id="CAG37012.1"/>
    </source>
</evidence>
<evidence type="ECO:0000256" key="3">
    <source>
        <dbReference type="ARBA" id="ARBA00022989"/>
    </source>
</evidence>
<dbReference type="OrthoDB" id="9816361at2"/>
<keyword evidence="8" id="KW-1185">Reference proteome</keyword>
<dbReference type="Pfam" id="PF05154">
    <property type="entry name" value="TM2"/>
    <property type="match status" value="1"/>
</dbReference>